<protein>
    <submittedName>
        <fullName evidence="1">Uncharacterized protein</fullName>
    </submittedName>
</protein>
<evidence type="ECO:0000313" key="1">
    <source>
        <dbReference type="EMBL" id="MFD1785782.1"/>
    </source>
</evidence>
<evidence type="ECO:0000313" key="2">
    <source>
        <dbReference type="Proteomes" id="UP001597237"/>
    </source>
</evidence>
<keyword evidence="2" id="KW-1185">Reference proteome</keyword>
<dbReference type="Proteomes" id="UP001597237">
    <property type="component" value="Unassembled WGS sequence"/>
</dbReference>
<proteinExistence type="predicted"/>
<dbReference type="EMBL" id="JBHUEY010000012">
    <property type="protein sequence ID" value="MFD1785782.1"/>
    <property type="molecule type" value="Genomic_DNA"/>
</dbReference>
<name>A0ABW4N771_9CAUL</name>
<dbReference type="RefSeq" id="WP_377283361.1">
    <property type="nucleotide sequence ID" value="NZ_JBHRSI010000009.1"/>
</dbReference>
<reference evidence="2" key="1">
    <citation type="journal article" date="2019" name="Int. J. Syst. Evol. Microbiol.">
        <title>The Global Catalogue of Microorganisms (GCM) 10K type strain sequencing project: providing services to taxonomists for standard genome sequencing and annotation.</title>
        <authorList>
            <consortium name="The Broad Institute Genomics Platform"/>
            <consortium name="The Broad Institute Genome Sequencing Center for Infectious Disease"/>
            <person name="Wu L."/>
            <person name="Ma J."/>
        </authorList>
    </citation>
    <scope>NUCLEOTIDE SEQUENCE [LARGE SCALE GENOMIC DNA]</scope>
    <source>
        <strain evidence="2">DFY28</strain>
    </source>
</reference>
<organism evidence="1 2">
    <name type="scientific">Phenylobacterium terrae</name>
    <dbReference type="NCBI Taxonomy" id="2665495"/>
    <lineage>
        <taxon>Bacteria</taxon>
        <taxon>Pseudomonadati</taxon>
        <taxon>Pseudomonadota</taxon>
        <taxon>Alphaproteobacteria</taxon>
        <taxon>Caulobacterales</taxon>
        <taxon>Caulobacteraceae</taxon>
        <taxon>Phenylobacterium</taxon>
    </lineage>
</organism>
<comment type="caution">
    <text evidence="1">The sequence shown here is derived from an EMBL/GenBank/DDBJ whole genome shotgun (WGS) entry which is preliminary data.</text>
</comment>
<accession>A0ABW4N771</accession>
<sequence length="113" mass="12620">MTTQTYDFTKAESAFLIAYSTVRALTPATTITMKGQDVTDITPHLAAADPETRAALWRIAVSHAVNSARTSREIAVMIDQPLRDLLWEKPDLQARYYHRAGGFAEIRAAWGIR</sequence>
<gene>
    <name evidence="1" type="ORF">ACFSC0_20485</name>
</gene>